<dbReference type="PRINTS" id="PR00502">
    <property type="entry name" value="NUDIXFAMILY"/>
</dbReference>
<dbReference type="InterPro" id="IPR020476">
    <property type="entry name" value="Nudix_hydrolase"/>
</dbReference>
<dbReference type="GO" id="GO:0016787">
    <property type="term" value="F:hydrolase activity"/>
    <property type="evidence" value="ECO:0007669"/>
    <property type="project" value="UniProtKB-KW"/>
</dbReference>
<protein>
    <recommendedName>
        <fullName evidence="3">Nudix hydrolase domain-containing protein</fullName>
    </recommendedName>
</protein>
<evidence type="ECO:0000256" key="1">
    <source>
        <dbReference type="ARBA" id="ARBA00022801"/>
    </source>
</evidence>
<dbReference type="Proteomes" id="UP000177159">
    <property type="component" value="Unassembled WGS sequence"/>
</dbReference>
<dbReference type="InterPro" id="IPR020084">
    <property type="entry name" value="NUDIX_hydrolase_CS"/>
</dbReference>
<keyword evidence="1 2" id="KW-0378">Hydrolase</keyword>
<sequence>MKRKIVPVVIGVVRKDGHYLLTQRDDLDPEDSRYLTYKKPWQFPGGGLEFGESLEECLLRELKEEIGVEVQIERLLPKIFQDTRGWWQGILIPYLCRITEQNPIITLDDEACAYGWYRPEEIRDLHSLPKTLEIAQLAEVTI</sequence>
<reference evidence="4 5" key="1">
    <citation type="journal article" date="2016" name="Nat. Commun.">
        <title>Thousands of microbial genomes shed light on interconnected biogeochemical processes in an aquifer system.</title>
        <authorList>
            <person name="Anantharaman K."/>
            <person name="Brown C.T."/>
            <person name="Hug L.A."/>
            <person name="Sharon I."/>
            <person name="Castelle C.J."/>
            <person name="Probst A.J."/>
            <person name="Thomas B.C."/>
            <person name="Singh A."/>
            <person name="Wilkins M.J."/>
            <person name="Karaoz U."/>
            <person name="Brodie E.L."/>
            <person name="Williams K.H."/>
            <person name="Hubbard S.S."/>
            <person name="Banfield J.F."/>
        </authorList>
    </citation>
    <scope>NUCLEOTIDE SEQUENCE [LARGE SCALE GENOMIC DNA]</scope>
</reference>
<proteinExistence type="inferred from homology"/>
<dbReference type="PROSITE" id="PS00893">
    <property type="entry name" value="NUDIX_BOX"/>
    <property type="match status" value="1"/>
</dbReference>
<accession>A0A1F7GW58</accession>
<name>A0A1F7GW58_9BACT</name>
<feature type="domain" description="Nudix hydrolase" evidence="3">
    <location>
        <begin position="3"/>
        <end position="138"/>
    </location>
</feature>
<dbReference type="AlphaFoldDB" id="A0A1F7GW58"/>
<dbReference type="PROSITE" id="PS51462">
    <property type="entry name" value="NUDIX"/>
    <property type="match status" value="1"/>
</dbReference>
<organism evidence="4 5">
    <name type="scientific">Candidatus Roizmanbacteria bacterium RIFCSPHIGHO2_02_FULL_37_24</name>
    <dbReference type="NCBI Taxonomy" id="1802037"/>
    <lineage>
        <taxon>Bacteria</taxon>
        <taxon>Candidatus Roizmaniibacteriota</taxon>
    </lineage>
</organism>
<evidence type="ECO:0000259" key="3">
    <source>
        <dbReference type="PROSITE" id="PS51462"/>
    </source>
</evidence>
<evidence type="ECO:0000313" key="5">
    <source>
        <dbReference type="Proteomes" id="UP000177159"/>
    </source>
</evidence>
<dbReference type="SUPFAM" id="SSF55811">
    <property type="entry name" value="Nudix"/>
    <property type="match status" value="1"/>
</dbReference>
<dbReference type="PANTHER" id="PTHR43736:SF1">
    <property type="entry name" value="DIHYDRONEOPTERIN TRIPHOSPHATE DIPHOSPHATASE"/>
    <property type="match status" value="1"/>
</dbReference>
<dbReference type="EMBL" id="MFZM01000024">
    <property type="protein sequence ID" value="OGK23218.1"/>
    <property type="molecule type" value="Genomic_DNA"/>
</dbReference>
<comment type="caution">
    <text evidence="4">The sequence shown here is derived from an EMBL/GenBank/DDBJ whole genome shotgun (WGS) entry which is preliminary data.</text>
</comment>
<dbReference type="Gene3D" id="3.90.79.10">
    <property type="entry name" value="Nucleoside Triphosphate Pyrophosphohydrolase"/>
    <property type="match status" value="1"/>
</dbReference>
<comment type="similarity">
    <text evidence="2">Belongs to the Nudix hydrolase family.</text>
</comment>
<dbReference type="InterPro" id="IPR015797">
    <property type="entry name" value="NUDIX_hydrolase-like_dom_sf"/>
</dbReference>
<gene>
    <name evidence="4" type="ORF">A3C24_00995</name>
</gene>
<dbReference type="Pfam" id="PF00293">
    <property type="entry name" value="NUDIX"/>
    <property type="match status" value="1"/>
</dbReference>
<dbReference type="PANTHER" id="PTHR43736">
    <property type="entry name" value="ADP-RIBOSE PYROPHOSPHATASE"/>
    <property type="match status" value="1"/>
</dbReference>
<dbReference type="InterPro" id="IPR000086">
    <property type="entry name" value="NUDIX_hydrolase_dom"/>
</dbReference>
<evidence type="ECO:0000256" key="2">
    <source>
        <dbReference type="RuleBase" id="RU003476"/>
    </source>
</evidence>
<evidence type="ECO:0000313" key="4">
    <source>
        <dbReference type="EMBL" id="OGK23218.1"/>
    </source>
</evidence>